<sequence length="17" mass="1924">MGLEVDSEEANETEELE</sequence>
<dbReference type="AlphaFoldDB" id="A0A392UKM2"/>
<protein>
    <submittedName>
        <fullName evidence="1">Uncharacterized protein</fullName>
    </submittedName>
</protein>
<dbReference type="Proteomes" id="UP000265520">
    <property type="component" value="Unassembled WGS sequence"/>
</dbReference>
<proteinExistence type="predicted"/>
<dbReference type="EMBL" id="LXQA010835727">
    <property type="protein sequence ID" value="MCI73307.1"/>
    <property type="molecule type" value="Genomic_DNA"/>
</dbReference>
<evidence type="ECO:0000313" key="2">
    <source>
        <dbReference type="Proteomes" id="UP000265520"/>
    </source>
</evidence>
<keyword evidence="2" id="KW-1185">Reference proteome</keyword>
<evidence type="ECO:0000313" key="1">
    <source>
        <dbReference type="EMBL" id="MCI73307.1"/>
    </source>
</evidence>
<organism evidence="1 2">
    <name type="scientific">Trifolium medium</name>
    <dbReference type="NCBI Taxonomy" id="97028"/>
    <lineage>
        <taxon>Eukaryota</taxon>
        <taxon>Viridiplantae</taxon>
        <taxon>Streptophyta</taxon>
        <taxon>Embryophyta</taxon>
        <taxon>Tracheophyta</taxon>
        <taxon>Spermatophyta</taxon>
        <taxon>Magnoliopsida</taxon>
        <taxon>eudicotyledons</taxon>
        <taxon>Gunneridae</taxon>
        <taxon>Pentapetalae</taxon>
        <taxon>rosids</taxon>
        <taxon>fabids</taxon>
        <taxon>Fabales</taxon>
        <taxon>Fabaceae</taxon>
        <taxon>Papilionoideae</taxon>
        <taxon>50 kb inversion clade</taxon>
        <taxon>NPAAA clade</taxon>
        <taxon>Hologalegina</taxon>
        <taxon>IRL clade</taxon>
        <taxon>Trifolieae</taxon>
        <taxon>Trifolium</taxon>
    </lineage>
</organism>
<comment type="caution">
    <text evidence="1">The sequence shown here is derived from an EMBL/GenBank/DDBJ whole genome shotgun (WGS) entry which is preliminary data.</text>
</comment>
<feature type="non-terminal residue" evidence="1">
    <location>
        <position position="17"/>
    </location>
</feature>
<reference evidence="1 2" key="1">
    <citation type="journal article" date="2018" name="Front. Plant Sci.">
        <title>Red Clover (Trifolium pratense) and Zigzag Clover (T. medium) - A Picture of Genomic Similarities and Differences.</title>
        <authorList>
            <person name="Dluhosova J."/>
            <person name="Istvanek J."/>
            <person name="Nedelnik J."/>
            <person name="Repkova J."/>
        </authorList>
    </citation>
    <scope>NUCLEOTIDE SEQUENCE [LARGE SCALE GENOMIC DNA]</scope>
    <source>
        <strain evidence="2">cv. 10/8</strain>
        <tissue evidence="1">Leaf</tissue>
    </source>
</reference>
<accession>A0A392UKM2</accession>
<name>A0A392UKM2_9FABA</name>